<name>A0ACC0UES4_9AGAM</name>
<evidence type="ECO:0000313" key="1">
    <source>
        <dbReference type="EMBL" id="KAI9510007.1"/>
    </source>
</evidence>
<dbReference type="Proteomes" id="UP001207468">
    <property type="component" value="Unassembled WGS sequence"/>
</dbReference>
<protein>
    <submittedName>
        <fullName evidence="1">Uncharacterized protein</fullName>
    </submittedName>
</protein>
<gene>
    <name evidence="1" type="ORF">F5148DRAFT_667973</name>
</gene>
<keyword evidence="2" id="KW-1185">Reference proteome</keyword>
<proteinExistence type="predicted"/>
<evidence type="ECO:0000313" key="2">
    <source>
        <dbReference type="Proteomes" id="UP001207468"/>
    </source>
</evidence>
<organism evidence="1 2">
    <name type="scientific">Russula earlei</name>
    <dbReference type="NCBI Taxonomy" id="71964"/>
    <lineage>
        <taxon>Eukaryota</taxon>
        <taxon>Fungi</taxon>
        <taxon>Dikarya</taxon>
        <taxon>Basidiomycota</taxon>
        <taxon>Agaricomycotina</taxon>
        <taxon>Agaricomycetes</taxon>
        <taxon>Russulales</taxon>
        <taxon>Russulaceae</taxon>
        <taxon>Russula</taxon>
    </lineage>
</organism>
<dbReference type="EMBL" id="JAGFNK010000051">
    <property type="protein sequence ID" value="KAI9510007.1"/>
    <property type="molecule type" value="Genomic_DNA"/>
</dbReference>
<accession>A0ACC0UES4</accession>
<sequence length="232" mass="24948">MTSIFSRLRSYAESQSSRRSAQSAQPPPTTSTTVTTPTHDDQAIRKQSITESPEFADTTRKICPDLDLFPQDFETEPTAIHRGLPPPIRRGISTSSKLPTPSTRPAEYTDAKSPLAPPATGDSVSPKASPSSSSSGNTPPGGRGFHRSPRELVDLRPASGSTTLAERVRRADLPIPVRVAQRARQLAALVPSFLKDDQHALVAKRKQGKRAPCQLPVFVRSTHARGGSGSPK</sequence>
<comment type="caution">
    <text evidence="1">The sequence shown here is derived from an EMBL/GenBank/DDBJ whole genome shotgun (WGS) entry which is preliminary data.</text>
</comment>
<reference evidence="1" key="1">
    <citation type="submission" date="2021-03" db="EMBL/GenBank/DDBJ databases">
        <title>Evolutionary priming and transition to the ectomycorrhizal habit in an iconic lineage of mushroom-forming fungi: is preadaptation a requirement?</title>
        <authorList>
            <consortium name="DOE Joint Genome Institute"/>
            <person name="Looney B.P."/>
            <person name="Miyauchi S."/>
            <person name="Morin E."/>
            <person name="Drula E."/>
            <person name="Courty P.E."/>
            <person name="Chicoki N."/>
            <person name="Fauchery L."/>
            <person name="Kohler A."/>
            <person name="Kuo A."/>
            <person name="LaButti K."/>
            <person name="Pangilinan J."/>
            <person name="Lipzen A."/>
            <person name="Riley R."/>
            <person name="Andreopoulos W."/>
            <person name="He G."/>
            <person name="Johnson J."/>
            <person name="Barry K.W."/>
            <person name="Grigoriev I.V."/>
            <person name="Nagy L."/>
            <person name="Hibbett D."/>
            <person name="Henrissat B."/>
            <person name="Matheny P.B."/>
            <person name="Labbe J."/>
            <person name="Martin A.F."/>
        </authorList>
    </citation>
    <scope>NUCLEOTIDE SEQUENCE</scope>
    <source>
        <strain evidence="1">BPL698</strain>
    </source>
</reference>